<feature type="chain" id="PRO_5045010445" evidence="2">
    <location>
        <begin position="20"/>
        <end position="466"/>
    </location>
</feature>
<dbReference type="PANTHER" id="PTHR30203">
    <property type="entry name" value="OUTER MEMBRANE CATION EFFLUX PROTEIN"/>
    <property type="match status" value="1"/>
</dbReference>
<gene>
    <name evidence="4" type="ORF">MOV92_11285</name>
</gene>
<dbReference type="Gene3D" id="2.20.200.10">
    <property type="entry name" value="Outer membrane efflux proteins (OEP)"/>
    <property type="match status" value="1"/>
</dbReference>
<feature type="coiled-coil region" evidence="3">
    <location>
        <begin position="216"/>
        <end position="243"/>
    </location>
</feature>
<dbReference type="PROSITE" id="PS51257">
    <property type="entry name" value="PROKAR_LIPOPROTEIN"/>
    <property type="match status" value="1"/>
</dbReference>
<dbReference type="SUPFAM" id="SSF56954">
    <property type="entry name" value="Outer membrane efflux proteins (OEP)"/>
    <property type="match status" value="1"/>
</dbReference>
<keyword evidence="2" id="KW-0812">Transmembrane</keyword>
<organism evidence="4 5">
    <name type="scientific">Lysobacter gummosus</name>
    <dbReference type="NCBI Taxonomy" id="262324"/>
    <lineage>
        <taxon>Bacteria</taxon>
        <taxon>Pseudomonadati</taxon>
        <taxon>Pseudomonadota</taxon>
        <taxon>Gammaproteobacteria</taxon>
        <taxon>Lysobacterales</taxon>
        <taxon>Lysobacteraceae</taxon>
        <taxon>Lysobacter</taxon>
    </lineage>
</organism>
<keyword evidence="2" id="KW-0449">Lipoprotein</keyword>
<dbReference type="Pfam" id="PF02321">
    <property type="entry name" value="OEP"/>
    <property type="match status" value="2"/>
</dbReference>
<dbReference type="RefSeq" id="WP_057942892.1">
    <property type="nucleotide sequence ID" value="NZ_CP011131.1"/>
</dbReference>
<dbReference type="NCBIfam" id="TIGR01845">
    <property type="entry name" value="outer_NodT"/>
    <property type="match status" value="1"/>
</dbReference>
<feature type="signal peptide" evidence="2">
    <location>
        <begin position="1"/>
        <end position="19"/>
    </location>
</feature>
<evidence type="ECO:0000256" key="1">
    <source>
        <dbReference type="ARBA" id="ARBA00007613"/>
    </source>
</evidence>
<dbReference type="Gene3D" id="1.20.1600.10">
    <property type="entry name" value="Outer membrane efflux proteins (OEP)"/>
    <property type="match status" value="1"/>
</dbReference>
<evidence type="ECO:0000256" key="3">
    <source>
        <dbReference type="SAM" id="Coils"/>
    </source>
</evidence>
<keyword evidence="2" id="KW-0732">Signal</keyword>
<name>A0ABY3XJF2_9GAMM</name>
<keyword evidence="2" id="KW-0472">Membrane</keyword>
<proteinExistence type="inferred from homology"/>
<evidence type="ECO:0000313" key="5">
    <source>
        <dbReference type="Proteomes" id="UP000829194"/>
    </source>
</evidence>
<evidence type="ECO:0000256" key="2">
    <source>
        <dbReference type="RuleBase" id="RU362097"/>
    </source>
</evidence>
<protein>
    <submittedName>
        <fullName evidence="4">Efflux transporter outer membrane subunit</fullName>
    </submittedName>
</protein>
<keyword evidence="2" id="KW-1134">Transmembrane beta strand</keyword>
<comment type="subcellular location">
    <subcellularLocation>
        <location evidence="2">Cell outer membrane</location>
        <topology evidence="2">Lipid-anchor</topology>
    </subcellularLocation>
</comment>
<evidence type="ECO:0000313" key="4">
    <source>
        <dbReference type="EMBL" id="UNP31787.1"/>
    </source>
</evidence>
<keyword evidence="5" id="KW-1185">Reference proteome</keyword>
<keyword evidence="2" id="KW-0564">Palmitate</keyword>
<dbReference type="EMBL" id="CP093547">
    <property type="protein sequence ID" value="UNP31787.1"/>
    <property type="molecule type" value="Genomic_DNA"/>
</dbReference>
<accession>A0ABY3XJF2</accession>
<dbReference type="Proteomes" id="UP000829194">
    <property type="component" value="Chromosome"/>
</dbReference>
<dbReference type="PANTHER" id="PTHR30203:SF33">
    <property type="entry name" value="BLR4455 PROTEIN"/>
    <property type="match status" value="1"/>
</dbReference>
<feature type="coiled-coil region" evidence="3">
    <location>
        <begin position="64"/>
        <end position="98"/>
    </location>
</feature>
<comment type="similarity">
    <text evidence="1 2">Belongs to the outer membrane factor (OMF) (TC 1.B.17) family.</text>
</comment>
<keyword evidence="3" id="KW-0175">Coiled coil</keyword>
<reference evidence="4 5" key="1">
    <citation type="submission" date="2022-03" db="EMBL/GenBank/DDBJ databases">
        <title>Complete genome sequence of Lysobacter capsici VKM B-2533 and Lysobacter gummosus 10.1.1, promising sources of lytic agents.</title>
        <authorList>
            <person name="Tarlachkov S.V."/>
            <person name="Kudryakova I.V."/>
            <person name="Afoshin A.S."/>
            <person name="Leontyevskaya E.A."/>
            <person name="Leontyevskaya N.V."/>
        </authorList>
    </citation>
    <scope>NUCLEOTIDE SEQUENCE [LARGE SCALE GENOMIC DNA]</scope>
    <source>
        <strain evidence="4 5">10.1.1</strain>
    </source>
</reference>
<dbReference type="InterPro" id="IPR003423">
    <property type="entry name" value="OMP_efflux"/>
</dbReference>
<sequence length="466" mass="49279">MRIRVATIALALSALSGCAAGPDYVRPNLSVPAQYKEAEGWNRAVPADALDRGHWWSLFQDPALDALMGQVEVSNQNLAAAEAAYRQARALVREQRASLFPTVSLDGSGTRARSAGNSGSSVGQSYRYDIGASWEPDLWGRIRRNVEGASAQADSSAADLASARLAAQGELAANYFQLRESDIETRLLQATVEAYQRSLKIAGNRYAASIAPKSDVLQARTQLANAQANLADLGQQRAQLEHAIAVLVGRAPADFAIAADPAWHASVPELPPSVASDLLQRRPDIASAERRVAAANAQVGAAQAAFFPSFTLSASRGGGASQLGRLFDAPSSLWSLGVALAQTLFDGGARRAGRDAARAGYDQSVALYRQTALTAFQDVENQLVATNVLVERARLFAQASQSADEAERIALNRYQAGLVAYTDVVVAQATALSARQSLAQATRDRQTTAVALIQALGGGWHAEQGG</sequence>
<dbReference type="InterPro" id="IPR010131">
    <property type="entry name" value="MdtP/NodT-like"/>
</dbReference>